<evidence type="ECO:0000259" key="11">
    <source>
        <dbReference type="Pfam" id="PF01095"/>
    </source>
</evidence>
<evidence type="ECO:0000256" key="7">
    <source>
        <dbReference type="ARBA" id="ARBA00022729"/>
    </source>
</evidence>
<protein>
    <recommendedName>
        <fullName evidence="4">pectinesterase</fullName>
        <ecNumber evidence="4">3.1.1.11</ecNumber>
    </recommendedName>
</protein>
<dbReference type="GO" id="GO:0042545">
    <property type="term" value="P:cell wall modification"/>
    <property type="evidence" value="ECO:0007669"/>
    <property type="project" value="InterPro"/>
</dbReference>
<sequence length="366" mass="40328">MPLSSLDLFTASCCLVLLLGHATICQGSPSRAPRVFPGRRRYISWADLNVRNHSRYYSDAKYRISGRVILVSKDGAGDSRTVQGAVDMVPDGNDNRVRILISPGIYREKVVVPETKPYISFIGRGSSETVITYHLRAADRYSNGQAVGTYDSASVAIESNFFCANGITFQNTAPAAKPGEEGGQAVALRLTGDRAMLYRCRILGSQDTLFDHLGRHYFFQCFIQGSIDVIFGSARSLYQSCSLHSVAESYGAVAASQRNSPSDNYGFSFVDCKLSGTGKVYLGRAWGRYATVVYSNCQLEGIVLPEAWSDWGDASRRRTVYFGQFNCKGEGAELGEKVGWARSLSYVEAKSFLDRGYVDGERWLDL</sequence>
<dbReference type="EC" id="3.1.1.11" evidence="4"/>
<dbReference type="EMBL" id="JACMSC010000015">
    <property type="protein sequence ID" value="KAG6485144.1"/>
    <property type="molecule type" value="Genomic_DNA"/>
</dbReference>
<comment type="pathway">
    <text evidence="2">Glycan metabolism; pectin degradation; 2-dehydro-3-deoxy-D-gluconate from pectin: step 1/5.</text>
</comment>
<evidence type="ECO:0000256" key="4">
    <source>
        <dbReference type="ARBA" id="ARBA00013229"/>
    </source>
</evidence>
<comment type="caution">
    <text evidence="12">The sequence shown here is derived from an EMBL/GenBank/DDBJ whole genome shotgun (WGS) entry which is preliminary data.</text>
</comment>
<dbReference type="InterPro" id="IPR000070">
    <property type="entry name" value="Pectinesterase_cat"/>
</dbReference>
<dbReference type="GO" id="GO:0045490">
    <property type="term" value="P:pectin catabolic process"/>
    <property type="evidence" value="ECO:0007669"/>
    <property type="project" value="TreeGrafter"/>
</dbReference>
<accession>A0A8J5F8A9</accession>
<evidence type="ECO:0000313" key="12">
    <source>
        <dbReference type="EMBL" id="KAG6485144.1"/>
    </source>
</evidence>
<evidence type="ECO:0000256" key="9">
    <source>
        <dbReference type="ARBA" id="ARBA00023085"/>
    </source>
</evidence>
<evidence type="ECO:0000256" key="2">
    <source>
        <dbReference type="ARBA" id="ARBA00005184"/>
    </source>
</evidence>
<reference evidence="12 13" key="1">
    <citation type="submission" date="2020-08" db="EMBL/GenBank/DDBJ databases">
        <title>Plant Genome Project.</title>
        <authorList>
            <person name="Zhang R.-G."/>
        </authorList>
    </citation>
    <scope>NUCLEOTIDE SEQUENCE [LARGE SCALE GENOMIC DNA]</scope>
    <source>
        <tissue evidence="12">Rhizome</tissue>
    </source>
</reference>
<keyword evidence="7 10" id="KW-0732">Signal</keyword>
<dbReference type="Pfam" id="PF01095">
    <property type="entry name" value="Pectinesterase"/>
    <property type="match status" value="1"/>
</dbReference>
<dbReference type="AlphaFoldDB" id="A0A8J5F8A9"/>
<proteinExistence type="inferred from homology"/>
<evidence type="ECO:0000256" key="5">
    <source>
        <dbReference type="ARBA" id="ARBA00022512"/>
    </source>
</evidence>
<keyword evidence="5" id="KW-0134">Cell wall</keyword>
<keyword evidence="9" id="KW-0063">Aspartyl esterase</keyword>
<gene>
    <name evidence="12" type="ORF">ZIOFF_053673</name>
</gene>
<dbReference type="OrthoDB" id="2019149at2759"/>
<comment type="subcellular location">
    <subcellularLocation>
        <location evidence="1">Secreted</location>
        <location evidence="1">Cell wall</location>
    </subcellularLocation>
</comment>
<evidence type="ECO:0000256" key="10">
    <source>
        <dbReference type="SAM" id="SignalP"/>
    </source>
</evidence>
<name>A0A8J5F8A9_ZINOF</name>
<dbReference type="Proteomes" id="UP000734854">
    <property type="component" value="Unassembled WGS sequence"/>
</dbReference>
<feature type="chain" id="PRO_5035242301" description="pectinesterase" evidence="10">
    <location>
        <begin position="28"/>
        <end position="366"/>
    </location>
</feature>
<keyword evidence="8" id="KW-0378">Hydrolase</keyword>
<dbReference type="GO" id="GO:0030599">
    <property type="term" value="F:pectinesterase activity"/>
    <property type="evidence" value="ECO:0007669"/>
    <property type="project" value="UniProtKB-EC"/>
</dbReference>
<feature type="domain" description="Pectinesterase catalytic" evidence="11">
    <location>
        <begin position="69"/>
        <end position="360"/>
    </location>
</feature>
<evidence type="ECO:0000313" key="13">
    <source>
        <dbReference type="Proteomes" id="UP000734854"/>
    </source>
</evidence>
<dbReference type="PANTHER" id="PTHR31321">
    <property type="entry name" value="ACYL-COA THIOESTER HYDROLASE YBHC-RELATED"/>
    <property type="match status" value="1"/>
</dbReference>
<organism evidence="12 13">
    <name type="scientific">Zingiber officinale</name>
    <name type="common">Ginger</name>
    <name type="synonym">Amomum zingiber</name>
    <dbReference type="NCBI Taxonomy" id="94328"/>
    <lineage>
        <taxon>Eukaryota</taxon>
        <taxon>Viridiplantae</taxon>
        <taxon>Streptophyta</taxon>
        <taxon>Embryophyta</taxon>
        <taxon>Tracheophyta</taxon>
        <taxon>Spermatophyta</taxon>
        <taxon>Magnoliopsida</taxon>
        <taxon>Liliopsida</taxon>
        <taxon>Zingiberales</taxon>
        <taxon>Zingiberaceae</taxon>
        <taxon>Zingiber</taxon>
    </lineage>
</organism>
<dbReference type="PANTHER" id="PTHR31321:SF31">
    <property type="entry name" value="PECTINESTERASE QRT1"/>
    <property type="match status" value="1"/>
</dbReference>
<keyword evidence="13" id="KW-1185">Reference proteome</keyword>
<keyword evidence="6" id="KW-0964">Secreted</keyword>
<evidence type="ECO:0000256" key="6">
    <source>
        <dbReference type="ARBA" id="ARBA00022525"/>
    </source>
</evidence>
<comment type="similarity">
    <text evidence="3">Belongs to the pectinesterase family.</text>
</comment>
<dbReference type="FunFam" id="2.160.20.10:FF:000008">
    <property type="entry name" value="Pectinesterase"/>
    <property type="match status" value="1"/>
</dbReference>
<evidence type="ECO:0000256" key="1">
    <source>
        <dbReference type="ARBA" id="ARBA00004191"/>
    </source>
</evidence>
<feature type="signal peptide" evidence="10">
    <location>
        <begin position="1"/>
        <end position="27"/>
    </location>
</feature>
<evidence type="ECO:0000256" key="8">
    <source>
        <dbReference type="ARBA" id="ARBA00022801"/>
    </source>
</evidence>
<evidence type="ECO:0000256" key="3">
    <source>
        <dbReference type="ARBA" id="ARBA00008891"/>
    </source>
</evidence>